<feature type="domain" description="Class II Histidinyl-tRNA synthetase (HisRS)-like catalytic core" evidence="3">
    <location>
        <begin position="248"/>
        <end position="369"/>
    </location>
</feature>
<feature type="binding site" evidence="2">
    <location>
        <begin position="64"/>
        <end position="66"/>
    </location>
    <ligand>
        <name>L-histidine</name>
        <dbReference type="ChEBI" id="CHEBI:57595"/>
    </ligand>
</feature>
<dbReference type="InterPro" id="IPR004516">
    <property type="entry name" value="HisRS/HisZ"/>
</dbReference>
<gene>
    <name evidence="4" type="ORF">A4S15_09935</name>
</gene>
<feature type="binding site" evidence="2">
    <location>
        <position position="315"/>
    </location>
    <ligand>
        <name>L-histidine</name>
        <dbReference type="ChEBI" id="CHEBI:57595"/>
    </ligand>
</feature>
<comment type="caution">
    <text evidence="4">The sequence shown here is derived from an EMBL/GenBank/DDBJ whole genome shotgun (WGS) entry which is preliminary data.</text>
</comment>
<dbReference type="AlphaFoldDB" id="A0A1W9HX16"/>
<evidence type="ECO:0000256" key="2">
    <source>
        <dbReference type="PIRSR" id="PIRSR001549-1"/>
    </source>
</evidence>
<dbReference type="Proteomes" id="UP000192872">
    <property type="component" value="Unassembled WGS sequence"/>
</dbReference>
<feature type="domain" description="Class II Histidinyl-tRNA synthetase (HisRS)-like catalytic core" evidence="3">
    <location>
        <begin position="12"/>
        <end position="172"/>
    </location>
</feature>
<dbReference type="Gene3D" id="3.30.930.10">
    <property type="entry name" value="Bira Bifunctional Protein, Domain 2"/>
    <property type="match status" value="1"/>
</dbReference>
<dbReference type="GO" id="GO:0000105">
    <property type="term" value="P:L-histidine biosynthetic process"/>
    <property type="evidence" value="ECO:0007669"/>
    <property type="project" value="UniProtKB-KW"/>
</dbReference>
<dbReference type="SUPFAM" id="SSF55681">
    <property type="entry name" value="Class II aaRS and biotin synthetases"/>
    <property type="match status" value="1"/>
</dbReference>
<feature type="binding site" evidence="2">
    <location>
        <position position="90"/>
    </location>
    <ligand>
        <name>L-histidine</name>
        <dbReference type="ChEBI" id="CHEBI:57595"/>
    </ligand>
</feature>
<dbReference type="InterPro" id="IPR045864">
    <property type="entry name" value="aa-tRNA-synth_II/BPL/LPL"/>
</dbReference>
<dbReference type="RefSeq" id="WP_376802210.1">
    <property type="nucleotide sequence ID" value="NZ_DBNB01000034.1"/>
</dbReference>
<accession>A0A1W9HX16</accession>
<dbReference type="NCBIfam" id="NF008953">
    <property type="entry name" value="PRK12295.1-6"/>
    <property type="match status" value="1"/>
</dbReference>
<keyword evidence="1" id="KW-0028">Amino-acid biosynthesis</keyword>
<name>A0A1W9HX16_9HYPH</name>
<dbReference type="PIRSF" id="PIRSF001549">
    <property type="entry name" value="His-tRNA_synth"/>
    <property type="match status" value="1"/>
</dbReference>
<dbReference type="PANTHER" id="PTHR43707:SF1">
    <property type="entry name" value="HISTIDINE--TRNA LIGASE, MITOCHONDRIAL-RELATED"/>
    <property type="match status" value="1"/>
</dbReference>
<evidence type="ECO:0000259" key="3">
    <source>
        <dbReference type="Pfam" id="PF13393"/>
    </source>
</evidence>
<evidence type="ECO:0000313" key="5">
    <source>
        <dbReference type="Proteomes" id="UP000192872"/>
    </source>
</evidence>
<protein>
    <recommendedName>
        <fullName evidence="3">Class II Histidinyl-tRNA synthetase (HisRS)-like catalytic core domain-containing protein</fullName>
    </recommendedName>
</protein>
<feature type="binding site" evidence="2">
    <location>
        <position position="108"/>
    </location>
    <ligand>
        <name>L-histidine</name>
        <dbReference type="ChEBI" id="CHEBI:57595"/>
    </ligand>
</feature>
<organism evidence="4 5">
    <name type="scientific">Candidatus Raskinella chloraquaticus</name>
    <dbReference type="NCBI Taxonomy" id="1951219"/>
    <lineage>
        <taxon>Bacteria</taxon>
        <taxon>Pseudomonadati</taxon>
        <taxon>Pseudomonadota</taxon>
        <taxon>Alphaproteobacteria</taxon>
        <taxon>Hyphomicrobiales</taxon>
        <taxon>Phreatobacteraceae</taxon>
        <taxon>Candidatus Raskinella</taxon>
    </lineage>
</organism>
<keyword evidence="1" id="KW-0368">Histidine biosynthesis</keyword>
<evidence type="ECO:0000256" key="1">
    <source>
        <dbReference type="ARBA" id="ARBA00023102"/>
    </source>
</evidence>
<dbReference type="EMBL" id="LWDL01000017">
    <property type="protein sequence ID" value="OQW51791.1"/>
    <property type="molecule type" value="Genomic_DNA"/>
</dbReference>
<evidence type="ECO:0000313" key="4">
    <source>
        <dbReference type="EMBL" id="OQW51791.1"/>
    </source>
</evidence>
<dbReference type="GO" id="GO:0004821">
    <property type="term" value="F:histidine-tRNA ligase activity"/>
    <property type="evidence" value="ECO:0007669"/>
    <property type="project" value="TreeGrafter"/>
</dbReference>
<dbReference type="InterPro" id="IPR041715">
    <property type="entry name" value="HisRS-like_core"/>
</dbReference>
<dbReference type="Pfam" id="PF13393">
    <property type="entry name" value="tRNA-synt_His"/>
    <property type="match status" value="2"/>
</dbReference>
<dbReference type="GO" id="GO:0006427">
    <property type="term" value="P:histidyl-tRNA aminoacylation"/>
    <property type="evidence" value="ECO:0007669"/>
    <property type="project" value="TreeGrafter"/>
</dbReference>
<feature type="binding site" evidence="2">
    <location>
        <position position="104"/>
    </location>
    <ligand>
        <name>L-histidine</name>
        <dbReference type="ChEBI" id="CHEBI:57595"/>
    </ligand>
</feature>
<reference evidence="4 5" key="1">
    <citation type="journal article" date="2017" name="Water Res.">
        <title>Comammox in drinking water systems.</title>
        <authorList>
            <person name="Wang Y."/>
            <person name="Ma L."/>
            <person name="Mao Y."/>
            <person name="Jiang X."/>
            <person name="Xia Y."/>
            <person name="Yu K."/>
            <person name="Li B."/>
            <person name="Zhang T."/>
        </authorList>
    </citation>
    <scope>NUCLEOTIDE SEQUENCE [LARGE SCALE GENOMIC DNA]</scope>
    <source>
        <strain evidence="4">SG_bin8</strain>
    </source>
</reference>
<sequence length="374" mass="40352">MKTPPPSIDRDSFLKPFLALGFHPSEPGLLFPADLFIDLSGEELGKRLFLTSDSEGRDLCLRPELTIPVCIDHMAAGEPARRADYVYFGRAFRLRTGRSGEFWQGGVEAIGATDRSVEDARLLALAIDCARRHGVAKPQLRLGDVGLFRSVLDALDLPAAWRRKLARDFGRSALIGTDLTQPAGQKRPISTHAGLMSALDRNDPEGARALVADLLALGGLSPAGGRGVEDIAERFLERAESRRAAISPPADLDLLQRFLAIEGPPGDALMAARLVLAPLGVTVAGALDEFAARLEAIRKAGLALDEMIFSSAFGRRLDYYSGLVFELHVAAGRREPPLIGGGRYDRLFTLLGAPVPVPAIGFSLYVERLVEEAP</sequence>
<feature type="binding site" evidence="2">
    <location>
        <begin position="319"/>
        <end position="320"/>
    </location>
    <ligand>
        <name>L-histidine</name>
        <dbReference type="ChEBI" id="CHEBI:57595"/>
    </ligand>
</feature>
<dbReference type="PANTHER" id="PTHR43707">
    <property type="entry name" value="HISTIDYL-TRNA SYNTHETASE"/>
    <property type="match status" value="1"/>
</dbReference>
<dbReference type="GO" id="GO:0005737">
    <property type="term" value="C:cytoplasm"/>
    <property type="evidence" value="ECO:0007669"/>
    <property type="project" value="InterPro"/>
</dbReference>
<dbReference type="STRING" id="1827387.A4S15_09935"/>
<proteinExistence type="predicted"/>